<feature type="compositionally biased region" description="Basic residues" evidence="1">
    <location>
        <begin position="272"/>
        <end position="289"/>
    </location>
</feature>
<dbReference type="AlphaFoldDB" id="A0A4U7AXR5"/>
<feature type="compositionally biased region" description="Low complexity" evidence="1">
    <location>
        <begin position="184"/>
        <end position="251"/>
    </location>
</feature>
<evidence type="ECO:0000256" key="1">
    <source>
        <dbReference type="SAM" id="MobiDB-lite"/>
    </source>
</evidence>
<reference evidence="2 3" key="1">
    <citation type="submission" date="2018-02" db="EMBL/GenBank/DDBJ databases">
        <title>Draft genome sequences of Elsinoe sp., causing black scab on jojoba.</title>
        <authorList>
            <person name="Stodart B."/>
            <person name="Jeffress S."/>
            <person name="Ash G."/>
            <person name="Arun Chinnappa K."/>
        </authorList>
    </citation>
    <scope>NUCLEOTIDE SEQUENCE [LARGE SCALE GENOMIC DNA]</scope>
    <source>
        <strain evidence="2 3">Hillstone_2</strain>
    </source>
</reference>
<dbReference type="EMBL" id="PTQR01000054">
    <property type="protein sequence ID" value="TKX23408.1"/>
    <property type="molecule type" value="Genomic_DNA"/>
</dbReference>
<name>A0A4U7AXR5_9PEZI</name>
<sequence length="305" mass="31421">MRVSVFASACAAYASVASATINWTLDKAANPTADQLDAYTKIEAAMTAAAARYAKWSTASKDVKVAYAPGVPTAEASYNGDLRFGENRANMNERVALHEIAHTLGIGQTSQFNDRCAANNWPGATALLKTWDGADAKINCGGGHIWPYGLNYDTEFSETNADRHCQLINAMIADGMQGAPVAMPVPAASSSSSALVPSSTYESPATTTEAPVTTTEAPATTTEEAYTTTADLPTATSAAATTPVPYPTGGAISYPTGGASPSGNAAPTGRGGRGRGRGRGRGPGRHHSWKPASLRGRPSASASAY</sequence>
<gene>
    <name evidence="2" type="ORF">C1H76_4476</name>
</gene>
<dbReference type="SUPFAM" id="SSF55486">
    <property type="entry name" value="Metalloproteases ('zincins'), catalytic domain"/>
    <property type="match status" value="1"/>
</dbReference>
<dbReference type="Proteomes" id="UP000308133">
    <property type="component" value="Unassembled WGS sequence"/>
</dbReference>
<organism evidence="2 3">
    <name type="scientific">Elsinoe australis</name>
    <dbReference type="NCBI Taxonomy" id="40998"/>
    <lineage>
        <taxon>Eukaryota</taxon>
        <taxon>Fungi</taxon>
        <taxon>Dikarya</taxon>
        <taxon>Ascomycota</taxon>
        <taxon>Pezizomycotina</taxon>
        <taxon>Dothideomycetes</taxon>
        <taxon>Dothideomycetidae</taxon>
        <taxon>Myriangiales</taxon>
        <taxon>Elsinoaceae</taxon>
        <taxon>Elsinoe</taxon>
    </lineage>
</organism>
<accession>A0A4U7AXR5</accession>
<feature type="region of interest" description="Disordered" evidence="1">
    <location>
        <begin position="184"/>
        <end position="305"/>
    </location>
</feature>
<protein>
    <submittedName>
        <fullName evidence="2">Metallopeptidase-like protein 1</fullName>
    </submittedName>
</protein>
<comment type="caution">
    <text evidence="2">The sequence shown here is derived from an EMBL/GenBank/DDBJ whole genome shotgun (WGS) entry which is preliminary data.</text>
</comment>
<evidence type="ECO:0000313" key="3">
    <source>
        <dbReference type="Proteomes" id="UP000308133"/>
    </source>
</evidence>
<evidence type="ECO:0000313" key="2">
    <source>
        <dbReference type="EMBL" id="TKX23408.1"/>
    </source>
</evidence>
<proteinExistence type="predicted"/>